<dbReference type="Proteomes" id="UP000320871">
    <property type="component" value="Segment"/>
</dbReference>
<reference evidence="6 24" key="7">
    <citation type="submission" date="2016-04" db="EMBL/GenBank/DDBJ databases">
        <title>Genome characterization of fowl adenovirus isolate from chickens associated with hepatitis and hydropericardium syndrome in China.</title>
        <authorList>
            <person name="Li H."/>
            <person name="Wang J."/>
            <person name="Liu S."/>
        </authorList>
    </citation>
    <scope>NUCLEOTIDE SEQUENCE [LARGE SCALE GENOMIC DNA]</scope>
    <source>
        <strain evidence="6">HN/151029</strain>
    </source>
</reference>
<evidence type="ECO:0000313" key="18">
    <source>
        <dbReference type="EMBL" id="QWW27666.1"/>
    </source>
</evidence>
<evidence type="ECO:0000313" key="9">
    <source>
        <dbReference type="EMBL" id="AQT46103.1"/>
    </source>
</evidence>
<dbReference type="Proteomes" id="UP000160298">
    <property type="component" value="Segment"/>
</dbReference>
<reference evidence="4 19" key="3">
    <citation type="submission" date="2015-12" db="EMBL/GenBank/DDBJ databases">
        <title>Complete genome characterization of fowl adenoviruses isolated from chickens associated with hydropericardium syndrome in China.</title>
        <authorList>
            <person name="Li H."/>
            <person name="Wang J."/>
            <person name="Liu S."/>
        </authorList>
    </citation>
    <scope>NUCLEOTIDE SEQUENCE [LARGE SCALE GENOMIC DNA]</scope>
    <source>
        <strain evidence="4">HN/151025</strain>
    </source>
</reference>
<dbReference type="EMBL" id="KX061750">
    <property type="protein sequence ID" value="AOS87825.1"/>
    <property type="molecule type" value="Genomic_DNA"/>
</dbReference>
<reference evidence="2 20" key="1">
    <citation type="submission" date="2014-12" db="EMBL/GenBank/DDBJ databases">
        <title>First complete genome and clinicopathological characterization of a highly virulent avian adenovirus serotype 4 isolated in Mexico.</title>
        <authorList>
            <person name="Vera-Hernandez P.F."/>
            <person name="Morales-Garzon A.S."/>
            <person name="Cortes-Espinosa D.V."/>
            <person name="Galiote-Flores A."/>
            <person name="Garcia-Barrera L.J."/>
            <person name="Rodriguez-Galindo E.T."/>
            <person name="Toscano-Contreras A."/>
            <person name="Lucio-Decanini E."/>
            <person name="Absalon A.E."/>
        </authorList>
    </citation>
    <scope>NUCLEOTIDE SEQUENCE [LARGE SCALE GENOMIC DNA]</scope>
    <source>
        <strain evidence="2">MX-SHP95</strain>
    </source>
</reference>
<dbReference type="EMBL" id="KY927938">
    <property type="protein sequence ID" value="AVD96419.1"/>
    <property type="molecule type" value="Genomic_DNA"/>
</dbReference>
<evidence type="ECO:0000313" key="25">
    <source>
        <dbReference type="Proteomes" id="UP000321061"/>
    </source>
</evidence>
<dbReference type="EMBL" id="KX421401">
    <property type="protein sequence ID" value="AQQ16926.1"/>
    <property type="molecule type" value="Genomic_DNA"/>
</dbReference>
<proteinExistence type="predicted"/>
<dbReference type="Proteomes" id="UP000165897">
    <property type="component" value="Segment"/>
</dbReference>
<reference evidence="14" key="13">
    <citation type="submission" date="2018-06" db="EMBL/GenBank/DDBJ databases">
        <title>Pathogenicity and molecular characterization of a fowl adenovirus serotype 4 isolated from Chickens Associated with Hydropericardium-hepatitis Syndrome in China.</title>
        <authorList>
            <person name="Ren G."/>
            <person name="Chen R."/>
            <person name="Wang H."/>
            <person name="Huang M."/>
            <person name="Yan Y."/>
            <person name="Liu F."/>
        </authorList>
    </citation>
    <scope>NUCLEOTIDE SEQUENCE [LARGE SCALE GENOMIC DNA]</scope>
    <source>
        <strain evidence="14">GX-1</strain>
    </source>
</reference>
<evidence type="ECO:0000313" key="10">
    <source>
        <dbReference type="EMBL" id="AUT77131.1"/>
    </source>
</evidence>
<evidence type="ECO:0000313" key="24">
    <source>
        <dbReference type="Proteomes" id="UP000318273"/>
    </source>
</evidence>
<dbReference type="EMBL" id="KX421403">
    <property type="protein sequence ID" value="AQT46103.1"/>
    <property type="molecule type" value="Genomic_DNA"/>
</dbReference>
<evidence type="ECO:0000313" key="6">
    <source>
        <dbReference type="EMBL" id="AOS87908.1"/>
    </source>
</evidence>
<evidence type="ECO:0000313" key="19">
    <source>
        <dbReference type="Proteomes" id="UP000152565"/>
    </source>
</evidence>
<dbReference type="Proteomes" id="UP000693878">
    <property type="component" value="Segment"/>
</dbReference>
<dbReference type="EMBL" id="MF496037">
    <property type="protein sequence ID" value="AWR92704.1"/>
    <property type="molecule type" value="Genomic_DNA"/>
</dbReference>
<accession>A0A096ZGY4</accession>
<reference evidence="15 25" key="15">
    <citation type="submission" date="2019-01" db="EMBL/GenBank/DDBJ databases">
        <authorList>
            <person name="Chen L."/>
            <person name="Yin L."/>
            <person name="Liu L."/>
            <person name="Peng P."/>
            <person name="Cao Y."/>
        </authorList>
    </citation>
    <scope>NUCLEOTIDE SEQUENCE [LARGE SCALE GENOMIC DNA]</scope>
    <source>
        <strain evidence="15">CH/GDYF/201706</strain>
    </source>
</reference>
<evidence type="ECO:0000313" key="22">
    <source>
        <dbReference type="Proteomes" id="UP000173008"/>
    </source>
</evidence>
<organism evidence="1 22">
    <name type="scientific">Fowl aviadenovirus C</name>
    <dbReference type="NCBI Taxonomy" id="190063"/>
    <lineage>
        <taxon>Viruses</taxon>
        <taxon>Varidnaviria</taxon>
        <taxon>Bamfordvirae</taxon>
        <taxon>Preplasmiviricota</taxon>
        <taxon>Polisuviricotina</taxon>
        <taxon>Pharingeaviricetes</taxon>
        <taxon>Rowavirales</taxon>
        <taxon>Adenoviridae</taxon>
        <taxon>Aviadenovirus</taxon>
        <taxon>Aviadenovirus hydropericardii</taxon>
    </lineage>
</organism>
<dbReference type="Proteomes" id="UP000173008">
    <property type="component" value="Genome"/>
</dbReference>
<evidence type="ECO:0000313" key="3">
    <source>
        <dbReference type="EMBL" id="AMB36765.1"/>
    </source>
</evidence>
<dbReference type="Proteomes" id="UP000318273">
    <property type="component" value="Segment"/>
</dbReference>
<reference evidence="11" key="11">
    <citation type="journal article" date="2018" name="Microb. Pathog.">
        <title>Complete genome sequence and pathogenicity of fowl adenovirus serotype 4 involved in hydropericardium syndrome in Southwest China.</title>
        <authorList>
            <person name="Guan R."/>
            <person name="Tian Y."/>
            <person name="Han X."/>
            <person name="Yang X."/>
            <person name="Wang H."/>
        </authorList>
    </citation>
    <scope>NUCLEOTIDE SEQUENCE [LARGE SCALE GENOMIC DNA]</scope>
    <source>
        <strain evidence="11">SCnj1601</strain>
    </source>
</reference>
<dbReference type="Proteomes" id="UP000320291">
    <property type="component" value="Segment"/>
</dbReference>
<sequence>MFPFCRRDYVSADELFPKLEMPPFKVRLRLMNFYPYTTDHGAPAIRSECSCGMPHSLFCESLGQLVFAYWFETIQEFIEEHIPIDPFPHCPIEDIIMCRCSLRKEGHCNPLWGLQLLFCKRSILENLSIGLTSTGYRILILPKYFSPRVKAACEQIQRNLSQLKFTIQIECFPFYKFE</sequence>
<dbReference type="EMBL" id="MT813039">
    <property type="protein sequence ID" value="QWW27666.1"/>
    <property type="molecule type" value="Genomic_DNA"/>
</dbReference>
<evidence type="ECO:0000313" key="17">
    <source>
        <dbReference type="EMBL" id="QOE83648.1"/>
    </source>
</evidence>
<reference evidence="5 23" key="6">
    <citation type="submission" date="2016-04" db="EMBL/GenBank/DDBJ databases">
        <title>Genome characterization of an isolate HLJ/151129 of fowl adenovirus serotype 4.</title>
        <authorList>
            <person name="Li H."/>
            <person name="Wang J."/>
            <person name="Liu S."/>
        </authorList>
    </citation>
    <scope>NUCLEOTIDE SEQUENCE [LARGE SCALE GENOMIC DNA]</scope>
    <source>
        <strain evidence="5">HLJ/151118</strain>
    </source>
</reference>
<evidence type="ECO:0000313" key="1">
    <source>
        <dbReference type="EMBL" id="AIS19778.1"/>
    </source>
</evidence>
<dbReference type="EMBL" id="MF521611">
    <property type="protein sequence ID" value="AWT40660.1"/>
    <property type="molecule type" value="Genomic_DNA"/>
</dbReference>
<evidence type="ECO:0000313" key="21">
    <source>
        <dbReference type="Proteomes" id="UP000165897"/>
    </source>
</evidence>
<dbReference type="EMBL" id="KX090424">
    <property type="protein sequence ID" value="AOS87908.1"/>
    <property type="molecule type" value="Genomic_DNA"/>
</dbReference>
<dbReference type="Proteomes" id="UP000317479">
    <property type="component" value="Segment"/>
</dbReference>
<evidence type="ECO:0000313" key="20">
    <source>
        <dbReference type="Proteomes" id="UP000160298"/>
    </source>
</evidence>
<dbReference type="Proteomes" id="UP000317905">
    <property type="component" value="Segment"/>
</dbReference>
<dbReference type="EMBL" id="KU587519">
    <property type="protein sequence ID" value="AMB36765.1"/>
    <property type="molecule type" value="Genomic_DNA"/>
</dbReference>
<dbReference type="EMBL" id="MK572849">
    <property type="protein sequence ID" value="QGQ62321.1"/>
    <property type="molecule type" value="Genomic_DNA"/>
</dbReference>
<evidence type="ECO:0000313" key="8">
    <source>
        <dbReference type="EMBL" id="AQT46060.1"/>
    </source>
</evidence>
<evidence type="ECO:0000313" key="2">
    <source>
        <dbReference type="EMBL" id="AKN35172.1"/>
    </source>
</evidence>
<dbReference type="EMBL" id="KM096544">
    <property type="protein sequence ID" value="AIS19778.1"/>
    <property type="molecule type" value="Genomic_DNA"/>
</dbReference>
<reference evidence="12" key="10">
    <citation type="submission" date="2017-07" db="EMBL/GenBank/DDBJ databases">
        <authorList>
            <person name="Sun Z.S."/>
            <person name="Albrecht U."/>
            <person name="Echele G."/>
            <person name="Lee C.C."/>
        </authorList>
    </citation>
    <scope>NUCLEOTIDE SEQUENCE</scope>
    <source>
        <strain evidence="12">SD1511</strain>
    </source>
</reference>
<reference evidence="3" key="5">
    <citation type="submission" date="2016-01" db="EMBL/GenBank/DDBJ databases">
        <authorList>
            <person name="Li L.T."/>
            <person name="Wen G.Y."/>
        </authorList>
    </citation>
    <scope>NUCLEOTIDE SEQUENCE</scope>
    <source>
        <strain evidence="3">HB1510</strain>
    </source>
</reference>
<evidence type="ECO:0000313" key="4">
    <source>
        <dbReference type="EMBL" id="AMQ81252.1"/>
    </source>
</evidence>
<evidence type="ECO:0000313" key="23">
    <source>
        <dbReference type="Proteomes" id="UP000317905"/>
    </source>
</evidence>
<dbReference type="Proteomes" id="UP000152565">
    <property type="component" value="Genome"/>
</dbReference>
<dbReference type="Proteomes" id="UP000662949">
    <property type="component" value="Segment"/>
</dbReference>
<dbReference type="EMBL" id="MT119964">
    <property type="protein sequence ID" value="QOE83648.1"/>
    <property type="molecule type" value="Genomic_DNA"/>
</dbReference>
<evidence type="ECO:0000313" key="13">
    <source>
        <dbReference type="EMBL" id="AWT40660.1"/>
    </source>
</evidence>
<dbReference type="EMBL" id="KX421404">
    <property type="protein sequence ID" value="AQT46060.1"/>
    <property type="molecule type" value="Genomic_DNA"/>
</dbReference>
<evidence type="ECO:0000313" key="12">
    <source>
        <dbReference type="EMBL" id="AWR92704.1"/>
    </source>
</evidence>
<reference evidence="7" key="8">
    <citation type="submission" date="2017-02" db="EMBL/GenBank/DDBJ databases">
        <title>Complete genome characterization of Fowl Adenovirus Serotype 4 Strain isolated from chickens associated with hydropericardium syndrome in China.</title>
        <authorList>
            <person name="Ma J."/>
        </authorList>
    </citation>
    <scope>NUCLEOTIDE SEQUENCE [LARGE SCALE GENOMIC DNA]</scope>
    <source>
        <strain evidence="7">HB1502</strain>
        <strain evidence="9">HN1501</strain>
        <strain evidence="8">SD1501</strain>
    </source>
</reference>
<evidence type="ECO:0000313" key="11">
    <source>
        <dbReference type="EMBL" id="AVD96419.1"/>
    </source>
</evidence>
<dbReference type="Proteomes" id="UP000318794">
    <property type="component" value="Segment"/>
</dbReference>
<reference evidence="13" key="9">
    <citation type="submission" date="2017-07" db="EMBL/GenBank/DDBJ databases">
        <title>Whole genome of a virulent serotype 4 avian adenovirus isolated in Zhejiang Province of China.</title>
        <authorList>
            <person name="Zheng X."/>
            <person name="Li X."/>
            <person name="Mao S."/>
            <person name="Xia W."/>
            <person name="Mo K."/>
            <person name="Zhou J."/>
        </authorList>
    </citation>
    <scope>NUCLEOTIDE SEQUENCE [LARGE SCALE GENOMIC DNA]</scope>
    <source>
        <strain evidence="13">ZJ2015</strain>
    </source>
</reference>
<dbReference type="Proteomes" id="UP000321061">
    <property type="component" value="Genome"/>
</dbReference>
<reference evidence="1 22" key="2">
    <citation type="journal article" date="2015" name="PLoS ONE">
        <title>Pathogenicity and Complete Genome Characterization of Fowl Adenoviruses Isolated from Chickens Associated with Inclusion Body Hepatitis and Hydropericardium Syndrome in China.</title>
        <authorList>
            <person name="Zhao J."/>
            <person name="Zhong Q."/>
            <person name="Zhao Y."/>
            <person name="Hu Y.X."/>
            <person name="Zhang G.Z."/>
        </authorList>
    </citation>
    <scope>NUCLEOTIDE SEQUENCE [LARGE SCALE GENOMIC DNA]</scope>
    <source>
        <strain evidence="1">JSJ13</strain>
    </source>
</reference>
<dbReference type="EMBL" id="KU245540">
    <property type="protein sequence ID" value="AMQ81252.1"/>
    <property type="molecule type" value="Genomic_DNA"/>
</dbReference>
<reference evidence="3 21" key="4">
    <citation type="journal article" date="2016" name="Genome Announc.">
        <title>Genome Sequence of a Fowl Adenovirus Serotype 4 Strain Lethal to Chickens, Isolated from China.</title>
        <authorList>
            <person name="Li L."/>
            <person name="Luo L."/>
            <person name="Luo Q."/>
            <person name="Zhang T."/>
            <person name="Zhao K."/>
            <person name="Wang H."/>
            <person name="Zhang R."/>
            <person name="Lu Q."/>
            <person name="Pan Z."/>
            <person name="Shao H."/>
            <person name="Zhang W."/>
            <person name="Wen G."/>
        </authorList>
    </citation>
    <scope>NUCLEOTIDE SEQUENCE [LARGE SCALE GENOMIC DNA]</scope>
    <source>
        <strain evidence="3">HB1510</strain>
    </source>
</reference>
<evidence type="ECO:0000313" key="7">
    <source>
        <dbReference type="EMBL" id="AQQ16926.1"/>
    </source>
</evidence>
<protein>
    <submittedName>
        <fullName evidence="1 8">ORF24</fullName>
    </submittedName>
    <submittedName>
        <fullName evidence="11">RF24</fullName>
    </submittedName>
</protein>
<dbReference type="EMBL" id="MH454598">
    <property type="protein sequence ID" value="AYU58945.1"/>
    <property type="molecule type" value="Genomic_DNA"/>
</dbReference>
<reference evidence="18" key="17">
    <citation type="journal article" date="2021" name="J. Vet. Diagn. Invest.">
        <title>Emergence of fowl aviadenovirus C-4 in a backyard chicken flock in California.</title>
        <authorList>
            <person name="Mete A."/>
            <person name="Armien A.G."/>
            <person name="Rejmanek D."/>
            <person name="Mott M."/>
            <person name="Crossley B.M."/>
        </authorList>
    </citation>
    <scope>NUCLEOTIDE SEQUENCE</scope>
    <source>
        <strain evidence="18">D2004737</strain>
    </source>
</reference>
<reference evidence="10" key="12">
    <citation type="submission" date="2018-01" db="EMBL/GenBank/DDBJ databases">
        <title>Epidemiological investigation and molecular differentiation of fowl adenovirus infections in commercial chickens in China.</title>
        <authorList>
            <person name="Luo Y."/>
            <person name="Zhao L."/>
            <person name="Weng Y."/>
        </authorList>
    </citation>
    <scope>NUCLEOTIDE SEQUENCE [LARGE SCALE GENOMIC DNA]</scope>
    <source>
        <strain evidence="10">CH/JS/TCZHP/2015</strain>
    </source>
</reference>
<evidence type="ECO:0000313" key="26">
    <source>
        <dbReference type="Proteomes" id="UP000425422"/>
    </source>
</evidence>
<dbReference type="EMBL" id="MK387062">
    <property type="protein sequence ID" value="QDY98281.1"/>
    <property type="molecule type" value="Genomic_DNA"/>
</dbReference>
<name>A0A096ZGY4_9ADEN</name>
<reference evidence="17" key="16">
    <citation type="journal article" date="2020" name="Poult. Sci.">
        <title>Molecular relationship of the Fowl Adenovirus serotype 4 isolated from the contaminated live vaccine and wild strains isolated in China 2013-2018.</title>
        <authorList>
            <person name="Su Q."/>
            <person name="Hou L."/>
            <person name="Liu X."/>
            <person name="Cui Z."/>
            <person name="Chang S."/>
            <person name="Zhao P."/>
        </authorList>
    </citation>
    <scope>NUCLEOTIDE SEQUENCE</scope>
    <source>
        <strain evidence="17">FAdV-n22</strain>
    </source>
</reference>
<dbReference type="Proteomes" id="UP000318388">
    <property type="component" value="Segment"/>
</dbReference>
<dbReference type="Proteomes" id="UP000425422">
    <property type="component" value="Segment"/>
</dbReference>
<reference evidence="16 26" key="14">
    <citation type="journal article" date="2019" name="Viruses">
        <title>Fowl Adenovirus (FAdV) Recombination with Intertypic Crossovers in Genomes of FAdV-D and FAdV-E, Displaying Hybrid Serological Phenotypes.</title>
        <authorList>
            <person name="Schachner A."/>
            <person name="Gonzalez G."/>
            <person name="Endler L."/>
            <person name="Ito K."/>
            <person name="Hess M."/>
        </authorList>
    </citation>
    <scope>NUCLEOTIDE SEQUENCE [LARGE SCALE GENOMIC DNA]</scope>
    <source>
        <strain evidence="16 26">AG234-CORR</strain>
    </source>
</reference>
<evidence type="ECO:0000313" key="14">
    <source>
        <dbReference type="EMBL" id="AYU58945.1"/>
    </source>
</evidence>
<dbReference type="Proteomes" id="UP000315230">
    <property type="component" value="Segment"/>
</dbReference>
<dbReference type="Proteomes" id="UP000316932">
    <property type="component" value="Segment"/>
</dbReference>
<evidence type="ECO:0000313" key="15">
    <source>
        <dbReference type="EMBL" id="QDY98281.1"/>
    </source>
</evidence>
<dbReference type="EMBL" id="MG824745">
    <property type="protein sequence ID" value="AUT77131.1"/>
    <property type="molecule type" value="Genomic_DNA"/>
</dbReference>
<dbReference type="Proteomes" id="UP000319559">
    <property type="component" value="Segment"/>
</dbReference>
<dbReference type="EMBL" id="KP295475">
    <property type="protein sequence ID" value="AKN35172.1"/>
    <property type="molecule type" value="Genomic_DNA"/>
</dbReference>
<evidence type="ECO:0000313" key="5">
    <source>
        <dbReference type="EMBL" id="AOS87825.1"/>
    </source>
</evidence>
<evidence type="ECO:0000313" key="16">
    <source>
        <dbReference type="EMBL" id="QGQ62321.1"/>
    </source>
</evidence>